<keyword evidence="4" id="KW-0812">Transmembrane</keyword>
<keyword evidence="5 8" id="KW-0732">Signal</keyword>
<keyword evidence="7" id="KW-0998">Cell outer membrane</keyword>
<sequence length="431" mass="45001">MTTTFPLKRLAPLALAVLAWPALATNGYFPHGYGLKAKGMGGTATALAQDAMGGANNPASMVWAGSRLDIGADVFSPRRDAERSGAGFPTLNGGVDSGRNYFLVPEVGYNRMISNDLSLGVTVYGNGGMNTSYPAGNFNCGGGAANMLCGAGSLGIDMMQLIVAPTVAWKFHPRHSVGASLLLGYQRFKANGLQAFDNAPGFPPFTQAPGHVTNNGTDSSTGVGVRVGYFGQITDQVSIGASYSPKMNMGRFDKYSGLFAGAGDFDIPENYGAGIAFRPLPAWLLAMDYQRINYSGVPSVGNSSAAQAPLGAANGPGFGWRDTNVLKFGVAWEMNSKLTLRAGINRGDNPITPADVTFNILAPGVMRTHYTLGATYAMSSDSELTAAFMMAPRTSVTGASLFNGVLGAGAAGNETIGMRQYSLGIAWARKF</sequence>
<keyword evidence="3" id="KW-1134">Transmembrane beta strand</keyword>
<dbReference type="SUPFAM" id="SSF56935">
    <property type="entry name" value="Porins"/>
    <property type="match status" value="1"/>
</dbReference>
<keyword evidence="6" id="KW-0472">Membrane</keyword>
<feature type="chain" id="PRO_5046006838" evidence="8">
    <location>
        <begin position="25"/>
        <end position="431"/>
    </location>
</feature>
<dbReference type="EMBL" id="JBHSMF010000002">
    <property type="protein sequence ID" value="MFC5496090.1"/>
    <property type="molecule type" value="Genomic_DNA"/>
</dbReference>
<dbReference type="Pfam" id="PF03349">
    <property type="entry name" value="Toluene_X"/>
    <property type="match status" value="1"/>
</dbReference>
<evidence type="ECO:0000256" key="5">
    <source>
        <dbReference type="ARBA" id="ARBA00022729"/>
    </source>
</evidence>
<dbReference type="RefSeq" id="WP_376848122.1">
    <property type="nucleotide sequence ID" value="NZ_JBHSMF010000002.1"/>
</dbReference>
<comment type="similarity">
    <text evidence="2">Belongs to the OmpP1/FadL family.</text>
</comment>
<evidence type="ECO:0000256" key="7">
    <source>
        <dbReference type="ARBA" id="ARBA00023237"/>
    </source>
</evidence>
<proteinExistence type="inferred from homology"/>
<dbReference type="PANTHER" id="PTHR35093:SF8">
    <property type="entry name" value="OUTER MEMBRANE PROTEIN NMB0088-RELATED"/>
    <property type="match status" value="1"/>
</dbReference>
<evidence type="ECO:0000313" key="10">
    <source>
        <dbReference type="Proteomes" id="UP001596037"/>
    </source>
</evidence>
<keyword evidence="10" id="KW-1185">Reference proteome</keyword>
<comment type="subcellular location">
    <subcellularLocation>
        <location evidence="1">Cell outer membrane</location>
        <topology evidence="1">Multi-pass membrane protein</topology>
    </subcellularLocation>
</comment>
<evidence type="ECO:0000256" key="8">
    <source>
        <dbReference type="SAM" id="SignalP"/>
    </source>
</evidence>
<evidence type="ECO:0000313" key="9">
    <source>
        <dbReference type="EMBL" id="MFC5496090.1"/>
    </source>
</evidence>
<feature type="signal peptide" evidence="8">
    <location>
        <begin position="1"/>
        <end position="24"/>
    </location>
</feature>
<accession>A0ABW0N831</accession>
<dbReference type="Proteomes" id="UP001596037">
    <property type="component" value="Unassembled WGS sequence"/>
</dbReference>
<comment type="caution">
    <text evidence="9">The sequence shown here is derived from an EMBL/GenBank/DDBJ whole genome shotgun (WGS) entry which is preliminary data.</text>
</comment>
<evidence type="ECO:0000256" key="3">
    <source>
        <dbReference type="ARBA" id="ARBA00022452"/>
    </source>
</evidence>
<dbReference type="Gene3D" id="2.40.160.60">
    <property type="entry name" value="Outer membrane protein transport protein (OMPP1/FadL/TodX)"/>
    <property type="match status" value="1"/>
</dbReference>
<evidence type="ECO:0000256" key="2">
    <source>
        <dbReference type="ARBA" id="ARBA00008163"/>
    </source>
</evidence>
<evidence type="ECO:0000256" key="1">
    <source>
        <dbReference type="ARBA" id="ARBA00004571"/>
    </source>
</evidence>
<name>A0ABW0N831_9BURK</name>
<dbReference type="InterPro" id="IPR005017">
    <property type="entry name" value="OMPP1/FadL/TodX"/>
</dbReference>
<organism evidence="9 10">
    <name type="scientific">Caenimonas terrae</name>
    <dbReference type="NCBI Taxonomy" id="696074"/>
    <lineage>
        <taxon>Bacteria</taxon>
        <taxon>Pseudomonadati</taxon>
        <taxon>Pseudomonadota</taxon>
        <taxon>Betaproteobacteria</taxon>
        <taxon>Burkholderiales</taxon>
        <taxon>Comamonadaceae</taxon>
        <taxon>Caenimonas</taxon>
    </lineage>
</organism>
<evidence type="ECO:0000256" key="6">
    <source>
        <dbReference type="ARBA" id="ARBA00023136"/>
    </source>
</evidence>
<reference evidence="10" key="1">
    <citation type="journal article" date="2019" name="Int. J. Syst. Evol. Microbiol.">
        <title>The Global Catalogue of Microorganisms (GCM) 10K type strain sequencing project: providing services to taxonomists for standard genome sequencing and annotation.</title>
        <authorList>
            <consortium name="The Broad Institute Genomics Platform"/>
            <consortium name="The Broad Institute Genome Sequencing Center for Infectious Disease"/>
            <person name="Wu L."/>
            <person name="Ma J."/>
        </authorList>
    </citation>
    <scope>NUCLEOTIDE SEQUENCE [LARGE SCALE GENOMIC DNA]</scope>
    <source>
        <strain evidence="10">CCUG 57401</strain>
    </source>
</reference>
<gene>
    <name evidence="9" type="ORF">ACFPOE_00965</name>
</gene>
<protein>
    <submittedName>
        <fullName evidence="9">OmpP1/FadL family transporter</fullName>
    </submittedName>
</protein>
<dbReference type="PANTHER" id="PTHR35093">
    <property type="entry name" value="OUTER MEMBRANE PROTEIN NMB0088-RELATED"/>
    <property type="match status" value="1"/>
</dbReference>
<evidence type="ECO:0000256" key="4">
    <source>
        <dbReference type="ARBA" id="ARBA00022692"/>
    </source>
</evidence>